<evidence type="ECO:0000313" key="1">
    <source>
        <dbReference type="EMBL" id="PPQ32045.1"/>
    </source>
</evidence>
<proteinExistence type="predicted"/>
<dbReference type="AlphaFoldDB" id="A0A2S6NBQ0"/>
<sequence length="87" mass="9591">MFVPATKDGNLFDPKTCRRAHGYTIGKKGSEVKVEDYRSALDRLSKMPTPQWRRPNALGNWGIVSGVSWQRKTLAELGLATNDGGDA</sequence>
<dbReference type="EMBL" id="NHSJ01000045">
    <property type="protein sequence ID" value="PPQ32045.1"/>
    <property type="molecule type" value="Genomic_DNA"/>
</dbReference>
<keyword evidence="2" id="KW-1185">Reference proteome</keyword>
<accession>A0A2S6NBQ0</accession>
<evidence type="ECO:0000313" key="2">
    <source>
        <dbReference type="Proteomes" id="UP000239089"/>
    </source>
</evidence>
<name>A0A2S6NBQ0_9HYPH</name>
<dbReference type="Proteomes" id="UP000239089">
    <property type="component" value="Unassembled WGS sequence"/>
</dbReference>
<organism evidence="1 2">
    <name type="scientific">Rhodoblastus sphagnicola</name>
    <dbReference type="NCBI Taxonomy" id="333368"/>
    <lineage>
        <taxon>Bacteria</taxon>
        <taxon>Pseudomonadati</taxon>
        <taxon>Pseudomonadota</taxon>
        <taxon>Alphaproteobacteria</taxon>
        <taxon>Hyphomicrobiales</taxon>
        <taxon>Rhodoblastaceae</taxon>
        <taxon>Rhodoblastus</taxon>
    </lineage>
</organism>
<protein>
    <submittedName>
        <fullName evidence="1">Uncharacterized protein</fullName>
    </submittedName>
</protein>
<comment type="caution">
    <text evidence="1">The sequence shown here is derived from an EMBL/GenBank/DDBJ whole genome shotgun (WGS) entry which is preliminary data.</text>
</comment>
<dbReference type="OrthoDB" id="9800901at2"/>
<gene>
    <name evidence="1" type="ORF">CCR94_07240</name>
</gene>
<reference evidence="1 2" key="1">
    <citation type="journal article" date="2018" name="Arch. Microbiol.">
        <title>New insights into the metabolic potential of the phototrophic purple bacterium Rhodopila globiformis DSM 161(T) from its draft genome sequence and evidence for a vanadium-dependent nitrogenase.</title>
        <authorList>
            <person name="Imhoff J.F."/>
            <person name="Rahn T."/>
            <person name="Kunzel S."/>
            <person name="Neulinger S.C."/>
        </authorList>
    </citation>
    <scope>NUCLEOTIDE SEQUENCE [LARGE SCALE GENOMIC DNA]</scope>
    <source>
        <strain evidence="1 2">DSM 16996</strain>
    </source>
</reference>